<evidence type="ECO:0000313" key="1">
    <source>
        <dbReference type="EMBL" id="VFJ60344.1"/>
    </source>
</evidence>
<accession>A0A450T1F2</accession>
<proteinExistence type="predicted"/>
<dbReference type="EMBL" id="CAADEW010000101">
    <property type="protein sequence ID" value="VFJ60344.1"/>
    <property type="molecule type" value="Genomic_DNA"/>
</dbReference>
<reference evidence="1" key="1">
    <citation type="submission" date="2019-02" db="EMBL/GenBank/DDBJ databases">
        <authorList>
            <person name="Gruber-Vodicka R. H."/>
            <person name="Seah K. B. B."/>
        </authorList>
    </citation>
    <scope>NUCLEOTIDE SEQUENCE</scope>
    <source>
        <strain evidence="1">BECK_BZ15</strain>
    </source>
</reference>
<sequence length="78" mass="8441">MESLHFQTGCAYKNIATACFQIGEGYFDIDHACFGMGAVLVLWSAPQLSDAGCTAYNDSLKILSRCACAAYSRYLASK</sequence>
<organism evidence="1">
    <name type="scientific">Candidatus Kentrum sp. FW</name>
    <dbReference type="NCBI Taxonomy" id="2126338"/>
    <lineage>
        <taxon>Bacteria</taxon>
        <taxon>Pseudomonadati</taxon>
        <taxon>Pseudomonadota</taxon>
        <taxon>Gammaproteobacteria</taxon>
        <taxon>Candidatus Kentrum</taxon>
    </lineage>
</organism>
<protein>
    <submittedName>
        <fullName evidence="1">Uncharacterized protein</fullName>
    </submittedName>
</protein>
<gene>
    <name evidence="1" type="ORF">BECKFW1821A_GA0114235_11017</name>
</gene>
<dbReference type="AlphaFoldDB" id="A0A450T1F2"/>
<name>A0A450T1F2_9GAMM</name>